<evidence type="ECO:0000313" key="4">
    <source>
        <dbReference type="Proteomes" id="UP001491088"/>
    </source>
</evidence>
<evidence type="ECO:0000256" key="1">
    <source>
        <dbReference type="SAM" id="SignalP"/>
    </source>
</evidence>
<name>A0ABZ2TN77_9FLAO</name>
<dbReference type="InterPro" id="IPR043744">
    <property type="entry name" value="DUF5689"/>
</dbReference>
<dbReference type="NCBIfam" id="NF038128">
    <property type="entry name" value="choice_anch_J"/>
    <property type="match status" value="1"/>
</dbReference>
<proteinExistence type="predicted"/>
<dbReference type="Pfam" id="PF18942">
    <property type="entry name" value="DUF5689"/>
    <property type="match status" value="1"/>
</dbReference>
<keyword evidence="1" id="KW-0732">Signal</keyword>
<feature type="domain" description="DUF5689" evidence="2">
    <location>
        <begin position="54"/>
        <end position="286"/>
    </location>
</feature>
<gene>
    <name evidence="3" type="ORF">WG950_08005</name>
</gene>
<dbReference type="Proteomes" id="UP001491088">
    <property type="component" value="Chromosome"/>
</dbReference>
<feature type="signal peptide" evidence="1">
    <location>
        <begin position="1"/>
        <end position="24"/>
    </location>
</feature>
<reference evidence="3 4" key="1">
    <citation type="submission" date="2024-03" db="EMBL/GenBank/DDBJ databases">
        <authorList>
            <person name="Cao K."/>
        </authorList>
    </citation>
    <scope>NUCLEOTIDE SEQUENCE [LARGE SCALE GENOMIC DNA]</scope>
    <source>
        <strain evidence="3 4">MCCC 1K00696</strain>
    </source>
</reference>
<accession>A0ABZ2TN77</accession>
<feature type="chain" id="PRO_5045467663" evidence="1">
    <location>
        <begin position="25"/>
        <end position="472"/>
    </location>
</feature>
<dbReference type="EMBL" id="CP150496">
    <property type="protein sequence ID" value="WYW54470.1"/>
    <property type="molecule type" value="Genomic_DNA"/>
</dbReference>
<dbReference type="RefSeq" id="WP_340931513.1">
    <property type="nucleotide sequence ID" value="NZ_CP150496.1"/>
</dbReference>
<keyword evidence="4" id="KW-1185">Reference proteome</keyword>
<evidence type="ECO:0000259" key="2">
    <source>
        <dbReference type="Pfam" id="PF18942"/>
    </source>
</evidence>
<evidence type="ECO:0000313" key="3">
    <source>
        <dbReference type="EMBL" id="WYW54470.1"/>
    </source>
</evidence>
<organism evidence="3 4">
    <name type="scientific">Polaribacter marinaquae</name>
    <dbReference type="NCBI Taxonomy" id="1642819"/>
    <lineage>
        <taxon>Bacteria</taxon>
        <taxon>Pseudomonadati</taxon>
        <taxon>Bacteroidota</taxon>
        <taxon>Flavobacteriia</taxon>
        <taxon>Flavobacteriales</taxon>
        <taxon>Flavobacteriaceae</taxon>
    </lineage>
</organism>
<protein>
    <submittedName>
        <fullName evidence="3">DUF5689 domain-containing protein</fullName>
    </submittedName>
</protein>
<sequence>MKRNTLTTLLIITSLLFITCVADSDYTVPENLGEEENKNLTAVLDSIDSNLLELKSIKALKELYISGNKPLKITSDIVVKGYVNSSDENGNYFREFYMQDAPENPTAGIKIAVNLTNTFNKFNLGREVYIRLKDLFIGELNSGDGIITIGGKLSITNENEIESVSSKQIDGHFFRSEKAEIIVPKAVSLAALSAYDIGTFVSVNNVIFPENLAGKSYVDPTEDFDTQRKIQTCQRLGFADLVLETSSFANFANNALPTGGGTINALVSKDYSGDFLVLVLNSTEDVLMSNERCTTQTEQDFNITLLEEGFETTSGEIRVADWLNYREEGTKSWRSYTDTYSQSKAARIGSANSSDASTITWLITKGVDLDATLEEFLSFETSNSFANGSELEVLVSTDFNGDSNNISTANWTVLPAKIVSDGEGFKNWIHSTYIDLSNYSGTAYIAFKYKGNGNVNFDGTYELDNIKIIAKD</sequence>